<keyword evidence="1" id="KW-0732">Signal</keyword>
<dbReference type="AlphaFoldDB" id="A0A7Y9UCX8"/>
<name>A0A7Y9UCX8_9BURK</name>
<feature type="signal peptide" evidence="1">
    <location>
        <begin position="1"/>
        <end position="28"/>
    </location>
</feature>
<dbReference type="Proteomes" id="UP000518288">
    <property type="component" value="Unassembled WGS sequence"/>
</dbReference>
<dbReference type="Pfam" id="PF08238">
    <property type="entry name" value="Sel1"/>
    <property type="match status" value="2"/>
</dbReference>
<comment type="caution">
    <text evidence="2">The sequence shown here is derived from an EMBL/GenBank/DDBJ whole genome shotgun (WGS) entry which is preliminary data.</text>
</comment>
<feature type="chain" id="PRO_5031454003" evidence="1">
    <location>
        <begin position="29"/>
        <end position="122"/>
    </location>
</feature>
<dbReference type="PANTHER" id="PTHR45011:SF1">
    <property type="entry name" value="DAP3-BINDING CELL DEATH ENHANCER 1"/>
    <property type="match status" value="1"/>
</dbReference>
<dbReference type="RefSeq" id="WP_179634727.1">
    <property type="nucleotide sequence ID" value="NZ_CAXYYM010000109.1"/>
</dbReference>
<organism evidence="2 3">
    <name type="scientific">Sphaerotilus montanus</name>
    <dbReference type="NCBI Taxonomy" id="522889"/>
    <lineage>
        <taxon>Bacteria</taxon>
        <taxon>Pseudomonadati</taxon>
        <taxon>Pseudomonadota</taxon>
        <taxon>Betaproteobacteria</taxon>
        <taxon>Burkholderiales</taxon>
        <taxon>Sphaerotilaceae</taxon>
        <taxon>Sphaerotilus</taxon>
    </lineage>
</organism>
<accession>A0A7Y9UCX8</accession>
<dbReference type="PANTHER" id="PTHR45011">
    <property type="entry name" value="DAP3-BINDING CELL DEATH ENHANCER 1"/>
    <property type="match status" value="1"/>
</dbReference>
<evidence type="ECO:0000313" key="2">
    <source>
        <dbReference type="EMBL" id="NYG34034.1"/>
    </source>
</evidence>
<reference evidence="2 3" key="1">
    <citation type="submission" date="2020-07" db="EMBL/GenBank/DDBJ databases">
        <title>Genomic Encyclopedia of Archaeal and Bacterial Type Strains, Phase II (KMG-II): from individual species to whole genera.</title>
        <authorList>
            <person name="Goeker M."/>
        </authorList>
    </citation>
    <scope>NUCLEOTIDE SEQUENCE [LARGE SCALE GENOMIC DNA]</scope>
    <source>
        <strain evidence="2 3">DSM 21226</strain>
    </source>
</reference>
<evidence type="ECO:0000313" key="3">
    <source>
        <dbReference type="Proteomes" id="UP000518288"/>
    </source>
</evidence>
<dbReference type="InterPro" id="IPR006597">
    <property type="entry name" value="Sel1-like"/>
</dbReference>
<dbReference type="SUPFAM" id="SSF81901">
    <property type="entry name" value="HCP-like"/>
    <property type="match status" value="1"/>
</dbReference>
<dbReference type="InterPro" id="IPR052748">
    <property type="entry name" value="ISR_Activator"/>
</dbReference>
<sequence length="122" mass="12870">MHTLNTSSLRRCLSVLVLAGAPLGTAWAGYDDGVVAYQRGRHDVALKEFADAAARGDARAQRSLGLMHERGEGVPRDPAQAAECYRKAIAQGLASAQYNLAFVTQAPQSGAPVAVHLATSRP</sequence>
<proteinExistence type="predicted"/>
<dbReference type="EMBL" id="JACCFH010000001">
    <property type="protein sequence ID" value="NYG34034.1"/>
    <property type="molecule type" value="Genomic_DNA"/>
</dbReference>
<dbReference type="Gene3D" id="1.25.40.10">
    <property type="entry name" value="Tetratricopeptide repeat domain"/>
    <property type="match status" value="1"/>
</dbReference>
<dbReference type="SMART" id="SM00671">
    <property type="entry name" value="SEL1"/>
    <property type="match status" value="1"/>
</dbReference>
<keyword evidence="3" id="KW-1185">Reference proteome</keyword>
<evidence type="ECO:0000256" key="1">
    <source>
        <dbReference type="SAM" id="SignalP"/>
    </source>
</evidence>
<dbReference type="InterPro" id="IPR011990">
    <property type="entry name" value="TPR-like_helical_dom_sf"/>
</dbReference>
<protein>
    <submittedName>
        <fullName evidence="2">TPR repeat protein</fullName>
    </submittedName>
</protein>
<gene>
    <name evidence="2" type="ORF">BDD16_003020</name>
</gene>